<proteinExistence type="predicted"/>
<dbReference type="HOGENOM" id="CLU_2383897_0_0_6"/>
<dbReference type="EMBL" id="CP000712">
    <property type="protein sequence ID" value="ABQ80132.1"/>
    <property type="molecule type" value="Genomic_DNA"/>
</dbReference>
<accession>A5W7M2</accession>
<evidence type="ECO:0000313" key="1">
    <source>
        <dbReference type="EMBL" id="ABQ80132.1"/>
    </source>
</evidence>
<protein>
    <submittedName>
        <fullName evidence="1">Uncharacterized protein</fullName>
    </submittedName>
</protein>
<sequence length="94" mass="10457">MSRSLTHLSPLPVADPGEASLNRCSAIIVSGAQYQVRIKNAEGGLIGYGGFYDFNMAVRYHSSGQLDTRFTPPMATVSWARFRRRMVSIPPRIR</sequence>
<name>A5W7M2_PSEP1</name>
<dbReference type="KEGG" id="ppf:Pput_4008"/>
<organism evidence="1">
    <name type="scientific">Pseudomonas putida (strain ATCC 700007 / DSM 6899 / JCM 31910 / BCRC 17059 / LMG 24140 / F1)</name>
    <dbReference type="NCBI Taxonomy" id="351746"/>
    <lineage>
        <taxon>Bacteria</taxon>
        <taxon>Pseudomonadati</taxon>
        <taxon>Pseudomonadota</taxon>
        <taxon>Gammaproteobacteria</taxon>
        <taxon>Pseudomonadales</taxon>
        <taxon>Pseudomonadaceae</taxon>
        <taxon>Pseudomonas</taxon>
    </lineage>
</organism>
<reference evidence="1" key="1">
    <citation type="submission" date="2007-05" db="EMBL/GenBank/DDBJ databases">
        <title>Complete sequence of Pseudomonas putida F1.</title>
        <authorList>
            <consortium name="US DOE Joint Genome Institute"/>
            <person name="Copeland A."/>
            <person name="Lucas S."/>
            <person name="Lapidus A."/>
            <person name="Barry K."/>
            <person name="Detter J.C."/>
            <person name="Glavina del Rio T."/>
            <person name="Hammon N."/>
            <person name="Israni S."/>
            <person name="Dalin E."/>
            <person name="Tice H."/>
            <person name="Pitluck S."/>
            <person name="Chain P."/>
            <person name="Malfatti S."/>
            <person name="Shin M."/>
            <person name="Vergez L."/>
            <person name="Schmutz J."/>
            <person name="Larimer F."/>
            <person name="Land M."/>
            <person name="Hauser L."/>
            <person name="Kyrpides N."/>
            <person name="Lykidis A."/>
            <person name="Parales R."/>
            <person name="Richardson P."/>
        </authorList>
    </citation>
    <scope>NUCLEOTIDE SEQUENCE [LARGE SCALE GENOMIC DNA]</scope>
    <source>
        <strain evidence="1">F1</strain>
    </source>
</reference>
<dbReference type="AlphaFoldDB" id="A5W7M2"/>
<gene>
    <name evidence="1" type="ordered locus">Pput_4008</name>
</gene>